<sequence>MATIQDTLNEIEQIQEEFKLIEIESSLVDDLMGFSTSIYFDYISHAVLDQARTVDLSSISYSKKYYELFAQKELLQTHVRFNNIGQLFVIWNAYEKYLRQKYIDVCGSTEFKVSILFEDLTLKLDIEKREQTLEEFEVIRNTRNSLFNPKFKPFQGSFCGTTFYFIPGELVKPLRIMNVIRTMWEHFKRLEKINVA</sequence>
<dbReference type="RefSeq" id="WP_189358197.1">
    <property type="nucleotide sequence ID" value="NZ_BMWZ01000001.1"/>
</dbReference>
<gene>
    <name evidence="1" type="ORF">GCM10007028_00070</name>
</gene>
<evidence type="ECO:0000313" key="1">
    <source>
        <dbReference type="EMBL" id="GGZ67228.1"/>
    </source>
</evidence>
<proteinExistence type="predicted"/>
<dbReference type="Proteomes" id="UP000636004">
    <property type="component" value="Unassembled WGS sequence"/>
</dbReference>
<reference evidence="1" key="1">
    <citation type="journal article" date="2014" name="Int. J. Syst. Evol. Microbiol.">
        <title>Complete genome sequence of Corynebacterium casei LMG S-19264T (=DSM 44701T), isolated from a smear-ripened cheese.</title>
        <authorList>
            <consortium name="US DOE Joint Genome Institute (JGI-PGF)"/>
            <person name="Walter F."/>
            <person name="Albersmeier A."/>
            <person name="Kalinowski J."/>
            <person name="Ruckert C."/>
        </authorList>
    </citation>
    <scope>NUCLEOTIDE SEQUENCE</scope>
    <source>
        <strain evidence="1">KCTC 12710</strain>
    </source>
</reference>
<organism evidence="1 2">
    <name type="scientific">Algibacter mikhailovii</name>
    <dbReference type="NCBI Taxonomy" id="425498"/>
    <lineage>
        <taxon>Bacteria</taxon>
        <taxon>Pseudomonadati</taxon>
        <taxon>Bacteroidota</taxon>
        <taxon>Flavobacteriia</taxon>
        <taxon>Flavobacteriales</taxon>
        <taxon>Flavobacteriaceae</taxon>
        <taxon>Algibacter</taxon>
    </lineage>
</organism>
<dbReference type="EMBL" id="BMWZ01000001">
    <property type="protein sequence ID" value="GGZ67228.1"/>
    <property type="molecule type" value="Genomic_DNA"/>
</dbReference>
<evidence type="ECO:0000313" key="2">
    <source>
        <dbReference type="Proteomes" id="UP000636004"/>
    </source>
</evidence>
<protein>
    <submittedName>
        <fullName evidence="1">Uncharacterized protein</fullName>
    </submittedName>
</protein>
<dbReference type="AlphaFoldDB" id="A0A918V466"/>
<keyword evidence="2" id="KW-1185">Reference proteome</keyword>
<name>A0A918V466_9FLAO</name>
<reference evidence="1" key="2">
    <citation type="submission" date="2020-09" db="EMBL/GenBank/DDBJ databases">
        <authorList>
            <person name="Sun Q."/>
            <person name="Kim S."/>
        </authorList>
    </citation>
    <scope>NUCLEOTIDE SEQUENCE</scope>
    <source>
        <strain evidence="1">KCTC 12710</strain>
    </source>
</reference>
<accession>A0A918V466</accession>
<comment type="caution">
    <text evidence="1">The sequence shown here is derived from an EMBL/GenBank/DDBJ whole genome shotgun (WGS) entry which is preliminary data.</text>
</comment>